<evidence type="ECO:0000259" key="2">
    <source>
        <dbReference type="Pfam" id="PF13568"/>
    </source>
</evidence>
<dbReference type="EMBL" id="JAPFQN010000011">
    <property type="protein sequence ID" value="MCX2745689.1"/>
    <property type="molecule type" value="Genomic_DNA"/>
</dbReference>
<protein>
    <submittedName>
        <fullName evidence="3">Porin family protein</fullName>
    </submittedName>
</protein>
<feature type="chain" id="PRO_5045288430" evidence="1">
    <location>
        <begin position="22"/>
        <end position="208"/>
    </location>
</feature>
<accession>A0ABT3RWI1</accession>
<name>A0ABT3RWI1_9BACT</name>
<evidence type="ECO:0000256" key="1">
    <source>
        <dbReference type="SAM" id="SignalP"/>
    </source>
</evidence>
<organism evidence="3 4">
    <name type="scientific">Mangrovivirga halotolerans</name>
    <dbReference type="NCBI Taxonomy" id="2993936"/>
    <lineage>
        <taxon>Bacteria</taxon>
        <taxon>Pseudomonadati</taxon>
        <taxon>Bacteroidota</taxon>
        <taxon>Cytophagia</taxon>
        <taxon>Cytophagales</taxon>
        <taxon>Mangrovivirgaceae</taxon>
        <taxon>Mangrovivirga</taxon>
    </lineage>
</organism>
<dbReference type="Proteomes" id="UP001209885">
    <property type="component" value="Unassembled WGS sequence"/>
</dbReference>
<dbReference type="Pfam" id="PF13568">
    <property type="entry name" value="OMP_b-brl_2"/>
    <property type="match status" value="1"/>
</dbReference>
<feature type="signal peptide" evidence="1">
    <location>
        <begin position="1"/>
        <end position="21"/>
    </location>
</feature>
<evidence type="ECO:0000313" key="3">
    <source>
        <dbReference type="EMBL" id="MCX2745689.1"/>
    </source>
</evidence>
<comment type="caution">
    <text evidence="3">The sequence shown here is derived from an EMBL/GenBank/DDBJ whole genome shotgun (WGS) entry which is preliminary data.</text>
</comment>
<keyword evidence="4" id="KW-1185">Reference proteome</keyword>
<proteinExistence type="predicted"/>
<dbReference type="RefSeq" id="WP_266058287.1">
    <property type="nucleotide sequence ID" value="NZ_JAPFQN010000011.1"/>
</dbReference>
<reference evidence="3 4" key="1">
    <citation type="submission" date="2022-11" db="EMBL/GenBank/DDBJ databases">
        <title>The characterization of three novel Bacteroidetes species and genomic analysis of their roles in tidal elemental geochemical cycles.</title>
        <authorList>
            <person name="Ma K."/>
        </authorList>
    </citation>
    <scope>NUCLEOTIDE SEQUENCE [LARGE SCALE GENOMIC DNA]</scope>
    <source>
        <strain evidence="3 4">M17</strain>
    </source>
</reference>
<sequence length="208" mass="23168">MKLKFLLGSAFVLFMTINAQAQEFGARIGGNFSRFNYSVDEYNQDALSLFSLHIGATAILPINDNIRINGSLLYSQKGERFKDNGSTLKEVVNYIHLPFAVEYSFGGDQIKPFIQAGPYFSIAYSYKDKLDSPDLTGEVSYDIGNSESDDIAPTDFGLNIGGGLDIEKFRIGLNYEAGISNLFPNGWNANETWKNSSFNINVSYFINR</sequence>
<dbReference type="InterPro" id="IPR025665">
    <property type="entry name" value="Beta-barrel_OMP_2"/>
</dbReference>
<evidence type="ECO:0000313" key="4">
    <source>
        <dbReference type="Proteomes" id="UP001209885"/>
    </source>
</evidence>
<gene>
    <name evidence="3" type="ORF">OO013_17535</name>
</gene>
<keyword evidence="1" id="KW-0732">Signal</keyword>
<feature type="domain" description="Outer membrane protein beta-barrel" evidence="2">
    <location>
        <begin position="20"/>
        <end position="183"/>
    </location>
</feature>